<keyword evidence="3" id="KW-1185">Reference proteome</keyword>
<evidence type="ECO:0000313" key="2">
    <source>
        <dbReference type="EMBL" id="AXR81195.1"/>
    </source>
</evidence>
<dbReference type="InterPro" id="IPR055944">
    <property type="entry name" value="DUF7522"/>
</dbReference>
<accession>A0A346PNV0</accession>
<accession>A0A346PGW0</accession>
<dbReference type="EMBL" id="CP024047">
    <property type="protein sequence ID" value="AXR78755.1"/>
    <property type="molecule type" value="Genomic_DNA"/>
</dbReference>
<proteinExistence type="predicted"/>
<dbReference type="RefSeq" id="WP_117364789.1">
    <property type="nucleotide sequence ID" value="NZ_CP024047.1"/>
</dbReference>
<organism evidence="1 4">
    <name type="scientific">Natrarchaeobaculum sulfurireducens</name>
    <dbReference type="NCBI Taxonomy" id="2044521"/>
    <lineage>
        <taxon>Archaea</taxon>
        <taxon>Methanobacteriati</taxon>
        <taxon>Methanobacteriota</taxon>
        <taxon>Stenosarchaea group</taxon>
        <taxon>Halobacteria</taxon>
        <taxon>Halobacteriales</taxon>
        <taxon>Natrialbaceae</taxon>
        <taxon>Natrarchaeobaculum</taxon>
    </lineage>
</organism>
<evidence type="ECO:0000313" key="1">
    <source>
        <dbReference type="EMBL" id="AXR78755.1"/>
    </source>
</evidence>
<dbReference type="Pfam" id="PF24366">
    <property type="entry name" value="DUF7522"/>
    <property type="match status" value="1"/>
</dbReference>
<name>A0A346PGW0_9EURY</name>
<dbReference type="Proteomes" id="UP000258707">
    <property type="component" value="Chromosome"/>
</dbReference>
<reference evidence="1" key="3">
    <citation type="journal article" date="2019" name="Int. J. Syst. Evol. Microbiol.">
        <title>Natronolimnobius sulfurireducens sp. nov. and Halalkaliarchaeum desulfuricum gen. nov., sp. nov., the first sulfur-respiring alkaliphilic haloarchaea from hypersaline alkaline lakes.</title>
        <authorList>
            <person name="Sorokin D.Y."/>
            <person name="Yakimov M."/>
            <person name="Messina E."/>
            <person name="Merkel A.Y."/>
            <person name="Bale N.J."/>
            <person name="Sinninghe Damste J.S."/>
        </authorList>
    </citation>
    <scope>NUCLEOTIDE SEQUENCE</scope>
    <source>
        <strain evidence="2">AArc-Mg</strain>
        <strain evidence="1">AArc1</strain>
    </source>
</reference>
<dbReference type="KEGG" id="nag:AArcMg_1179"/>
<sequence length="130" mass="14799">MSEIESPFDEVVEFARDELGDGVRAVDYFDTSDYESLYIRDDVAGLYTESQFERMSVERMSNLLNVNFFEQIYDVGEFRYSVRRFEDALLIFLPVTESSGLVISTEVELPTSIVGFAEACFDIARQAGEA</sequence>
<evidence type="ECO:0000313" key="3">
    <source>
        <dbReference type="Proteomes" id="UP000258613"/>
    </source>
</evidence>
<reference evidence="3" key="2">
    <citation type="submission" date="2018-02" db="EMBL/GenBank/DDBJ databases">
        <title>Phenotypic and genomic properties of facultatively anaerobic sulfur-reducing natronoarchaea from hypersaline soda lakes.</title>
        <authorList>
            <person name="Sorokin D.Y."/>
            <person name="Kublanov I.V."/>
            <person name="Roman P."/>
            <person name="Sinninghe Damste J.S."/>
            <person name="Golyshin P.N."/>
            <person name="Rojo D."/>
            <person name="Ciordia S."/>
            <person name="Mena M.D.C."/>
            <person name="Ferrer M."/>
            <person name="Messina E."/>
            <person name="Smedile F."/>
            <person name="La Spada G."/>
            <person name="La Cono V."/>
            <person name="Yakimov M.M."/>
        </authorList>
    </citation>
    <scope>NUCLEOTIDE SEQUENCE [LARGE SCALE GENOMIC DNA]</scope>
    <source>
        <strain evidence="3">AArc-Mg</strain>
    </source>
</reference>
<evidence type="ECO:0000313" key="4">
    <source>
        <dbReference type="Proteomes" id="UP000258707"/>
    </source>
</evidence>
<dbReference type="AlphaFoldDB" id="A0A346PGW0"/>
<dbReference type="KEGG" id="nan:AArc1_2440"/>
<dbReference type="OrthoDB" id="199238at2157"/>
<gene>
    <name evidence="1" type="ORF">AArc1_2440</name>
    <name evidence="2" type="ORF">AArcMg_1179</name>
</gene>
<protein>
    <submittedName>
        <fullName evidence="1">Uncharacterized protein</fullName>
    </submittedName>
</protein>
<dbReference type="EMBL" id="CP027033">
    <property type="protein sequence ID" value="AXR81195.1"/>
    <property type="molecule type" value="Genomic_DNA"/>
</dbReference>
<dbReference type="Proteomes" id="UP000258613">
    <property type="component" value="Chromosome"/>
</dbReference>
<dbReference type="GeneID" id="37641674"/>
<reference evidence="4" key="1">
    <citation type="submission" date="2017-10" db="EMBL/GenBank/DDBJ databases">
        <title>Phenotypic and genomic properties of facultatively anaerobic sulfur-reducing natronoarchaea from hypersaline soda lakes.</title>
        <authorList>
            <person name="Sorokin D.Y."/>
            <person name="Kublanov I.V."/>
            <person name="Roman P."/>
            <person name="Sinninghe Damste J.S."/>
            <person name="Golyshin P.N."/>
            <person name="Rojo D."/>
            <person name="Ciordia S."/>
            <person name="Mena Md.C."/>
            <person name="Ferrer M."/>
            <person name="Messina E."/>
            <person name="Smedile F."/>
            <person name="La Spada G."/>
            <person name="La Cono V."/>
            <person name="Yakimov M.M."/>
        </authorList>
    </citation>
    <scope>NUCLEOTIDE SEQUENCE [LARGE SCALE GENOMIC DNA]</scope>
    <source>
        <strain evidence="4">AArc1</strain>
    </source>
</reference>